<dbReference type="GO" id="GO:0009055">
    <property type="term" value="F:electron transfer activity"/>
    <property type="evidence" value="ECO:0007669"/>
    <property type="project" value="InterPro"/>
</dbReference>
<dbReference type="PANTHER" id="PTHR40394">
    <property type="entry name" value="LIPOPROTEIN-RELATED"/>
    <property type="match status" value="1"/>
</dbReference>
<evidence type="ECO:0000313" key="6">
    <source>
        <dbReference type="EMBL" id="PVY61343.1"/>
    </source>
</evidence>
<dbReference type="RefSeq" id="WP_243410926.1">
    <property type="nucleotide sequence ID" value="NZ_JACCEX010000004.1"/>
</dbReference>
<dbReference type="PANTHER" id="PTHR40394:SF2">
    <property type="entry name" value="QUINOL:CYTOCHROME C OXIDOREDUCTASE MEMBRANE PROTEIN"/>
    <property type="match status" value="1"/>
</dbReference>
<keyword evidence="3 4" id="KW-0408">Iron</keyword>
<keyword evidence="2 4" id="KW-0479">Metal-binding</keyword>
<dbReference type="STRING" id="1231391.GCA_000308195_00929"/>
<dbReference type="Gene3D" id="1.10.760.10">
    <property type="entry name" value="Cytochrome c-like domain"/>
    <property type="match status" value="1"/>
</dbReference>
<keyword evidence="1 4" id="KW-0349">Heme</keyword>
<gene>
    <name evidence="6" type="ORF">C7440_2893</name>
</gene>
<dbReference type="PROSITE" id="PS51257">
    <property type="entry name" value="PROKAR_LIPOPROTEIN"/>
    <property type="match status" value="1"/>
</dbReference>
<evidence type="ECO:0000313" key="7">
    <source>
        <dbReference type="Proteomes" id="UP000246145"/>
    </source>
</evidence>
<sequence>MRIWIGPLLLTALALALSGCERSMRDMYDQPRGKAHGSSALFSDGAVSRTPPAGTVIHARGARAGSSSGRLGADATARRVRDEAARTQPYPLDMQLLKRGQERFSIYCLPCHSAAGDGDGRVVRRGFPSPPSYHSDRLRQATDRYVYDVISRGYGVMPSYADRIDPADRWAIVAYVRALQLSRHARMDRLPRDIAEKAREALPARPAMPEQAP</sequence>
<dbReference type="GO" id="GO:0046872">
    <property type="term" value="F:metal ion binding"/>
    <property type="evidence" value="ECO:0007669"/>
    <property type="project" value="UniProtKB-KW"/>
</dbReference>
<evidence type="ECO:0000256" key="3">
    <source>
        <dbReference type="ARBA" id="ARBA00023004"/>
    </source>
</evidence>
<reference evidence="6 7" key="1">
    <citation type="submission" date="2018-04" db="EMBL/GenBank/DDBJ databases">
        <title>Genomic Encyclopedia of Type Strains, Phase IV (KMG-IV): sequencing the most valuable type-strain genomes for metagenomic binning, comparative biology and taxonomic classification.</title>
        <authorList>
            <person name="Goeker M."/>
        </authorList>
    </citation>
    <scope>NUCLEOTIDE SEQUENCE [LARGE SCALE GENOMIC DNA]</scope>
    <source>
        <strain evidence="6 7">DSM 10065</strain>
    </source>
</reference>
<evidence type="ECO:0000256" key="4">
    <source>
        <dbReference type="PROSITE-ProRule" id="PRU00433"/>
    </source>
</evidence>
<proteinExistence type="predicted"/>
<dbReference type="Pfam" id="PF13442">
    <property type="entry name" value="Cytochrome_CBB3"/>
    <property type="match status" value="1"/>
</dbReference>
<dbReference type="PROSITE" id="PS51007">
    <property type="entry name" value="CYTC"/>
    <property type="match status" value="1"/>
</dbReference>
<accession>A0A2U1CK15</accession>
<comment type="caution">
    <text evidence="6">The sequence shown here is derived from an EMBL/GenBank/DDBJ whole genome shotgun (WGS) entry which is preliminary data.</text>
</comment>
<organism evidence="6 7">
    <name type="scientific">Pusillimonas noertemannii</name>
    <dbReference type="NCBI Taxonomy" id="305977"/>
    <lineage>
        <taxon>Bacteria</taxon>
        <taxon>Pseudomonadati</taxon>
        <taxon>Pseudomonadota</taxon>
        <taxon>Betaproteobacteria</taxon>
        <taxon>Burkholderiales</taxon>
        <taxon>Alcaligenaceae</taxon>
        <taxon>Pusillimonas</taxon>
    </lineage>
</organism>
<evidence type="ECO:0000256" key="2">
    <source>
        <dbReference type="ARBA" id="ARBA00022723"/>
    </source>
</evidence>
<dbReference type="EMBL" id="QEKO01000004">
    <property type="protein sequence ID" value="PVY61343.1"/>
    <property type="molecule type" value="Genomic_DNA"/>
</dbReference>
<feature type="domain" description="Cytochrome c" evidence="5">
    <location>
        <begin position="95"/>
        <end position="180"/>
    </location>
</feature>
<dbReference type="InterPro" id="IPR036909">
    <property type="entry name" value="Cyt_c-like_dom_sf"/>
</dbReference>
<protein>
    <submittedName>
        <fullName evidence="6">Quinol:cytochrome c oxidoreductase monoheme cytochrome subunit</fullName>
    </submittedName>
</protein>
<dbReference type="GO" id="GO:0020037">
    <property type="term" value="F:heme binding"/>
    <property type="evidence" value="ECO:0007669"/>
    <property type="project" value="InterPro"/>
</dbReference>
<dbReference type="Proteomes" id="UP000246145">
    <property type="component" value="Unassembled WGS sequence"/>
</dbReference>
<evidence type="ECO:0000259" key="5">
    <source>
        <dbReference type="PROSITE" id="PS51007"/>
    </source>
</evidence>
<name>A0A2U1CK15_9BURK</name>
<dbReference type="AlphaFoldDB" id="A0A2U1CK15"/>
<dbReference type="InterPro" id="IPR009056">
    <property type="entry name" value="Cyt_c-like_dom"/>
</dbReference>
<evidence type="ECO:0000256" key="1">
    <source>
        <dbReference type="ARBA" id="ARBA00022617"/>
    </source>
</evidence>
<dbReference type="SUPFAM" id="SSF46626">
    <property type="entry name" value="Cytochrome c"/>
    <property type="match status" value="1"/>
</dbReference>
<keyword evidence="7" id="KW-1185">Reference proteome</keyword>